<keyword evidence="2" id="KW-0812">Transmembrane</keyword>
<evidence type="ECO:0008006" key="5">
    <source>
        <dbReference type="Google" id="ProtNLM"/>
    </source>
</evidence>
<keyword evidence="2" id="KW-0472">Membrane</keyword>
<feature type="transmembrane region" description="Helical" evidence="2">
    <location>
        <begin position="125"/>
        <end position="147"/>
    </location>
</feature>
<feature type="transmembrane region" description="Helical" evidence="2">
    <location>
        <begin position="248"/>
        <end position="274"/>
    </location>
</feature>
<dbReference type="RefSeq" id="WP_252672597.1">
    <property type="nucleotide sequence ID" value="NZ_CP099547.1"/>
</dbReference>
<evidence type="ECO:0000313" key="4">
    <source>
        <dbReference type="Proteomes" id="UP001056109"/>
    </source>
</evidence>
<dbReference type="Proteomes" id="UP001056109">
    <property type="component" value="Chromosome"/>
</dbReference>
<feature type="transmembrane region" description="Helical" evidence="2">
    <location>
        <begin position="219"/>
        <end position="242"/>
    </location>
</feature>
<keyword evidence="2" id="KW-1133">Transmembrane helix</keyword>
<feature type="region of interest" description="Disordered" evidence="1">
    <location>
        <begin position="1"/>
        <end position="83"/>
    </location>
</feature>
<protein>
    <recommendedName>
        <fullName evidence="5">Yip1 domain-containing protein</fullName>
    </recommendedName>
</protein>
<sequence>MSTPDNTENIPHSDQPQPQESTPQPAMPAQPQESMPQPAMPAQPQESMPQPAMPAQPQTAMPQPGYAPGQSYVTAPQGQYPQGYVPQTSQPNPVISSLKNAVQALNHIWHGRTAQLFATISEQRLFGWVIVGTYVLMSGFLAATSVARSPLGLFGSNSAQDFFYRMRAPYYQYFSLNFGEWLYAFIIFLIIGSLSISLRALAIILTLKMRGIAITFTRAMTLYTVTMIPVLIFMPIMFFVILLPATGFTVFLTLVVVLFLIAASLIGELLLYVGINREGRMEKSPVVPYVWLLIAWAVISTILNMLIITSF</sequence>
<feature type="compositionally biased region" description="Low complexity" evidence="1">
    <location>
        <begin position="22"/>
        <end position="64"/>
    </location>
</feature>
<feature type="compositionally biased region" description="Polar residues" evidence="1">
    <location>
        <begin position="1"/>
        <end position="21"/>
    </location>
</feature>
<accession>A0ABY5AF07</accession>
<evidence type="ECO:0000256" key="2">
    <source>
        <dbReference type="SAM" id="Phobius"/>
    </source>
</evidence>
<keyword evidence="4" id="KW-1185">Reference proteome</keyword>
<evidence type="ECO:0000256" key="1">
    <source>
        <dbReference type="SAM" id="MobiDB-lite"/>
    </source>
</evidence>
<dbReference type="EMBL" id="CP099547">
    <property type="protein sequence ID" value="USR78783.1"/>
    <property type="molecule type" value="Genomic_DNA"/>
</dbReference>
<feature type="transmembrane region" description="Helical" evidence="2">
    <location>
        <begin position="181"/>
        <end position="207"/>
    </location>
</feature>
<reference evidence="3" key="1">
    <citation type="submission" date="2022-06" db="EMBL/GenBank/DDBJ databases">
        <title>Complete Genome Sequence of Arcanobacterium pinnipediorum strain DSM 28752 isolated from a harbour seal.</title>
        <authorList>
            <person name="Borowiak M."/>
            <person name="Kreitlow A."/>
            <person name="Alssahen M."/>
            <person name="Malorny B."/>
            <person name="Laemmler C."/>
            <person name="Prenger-Berninghoff E."/>
            <person name="Siebert U."/>
            <person name="Ploetz M."/>
            <person name="Abdulmawjood A."/>
        </authorList>
    </citation>
    <scope>NUCLEOTIDE SEQUENCE</scope>
    <source>
        <strain evidence="3">DSM 28752</strain>
    </source>
</reference>
<gene>
    <name evidence="3" type="ORF">NG665_05150</name>
</gene>
<name>A0ABY5AF07_9ACTO</name>
<organism evidence="3 4">
    <name type="scientific">Arcanobacterium pinnipediorum</name>
    <dbReference type="NCBI Taxonomy" id="1503041"/>
    <lineage>
        <taxon>Bacteria</taxon>
        <taxon>Bacillati</taxon>
        <taxon>Actinomycetota</taxon>
        <taxon>Actinomycetes</taxon>
        <taxon>Actinomycetales</taxon>
        <taxon>Actinomycetaceae</taxon>
        <taxon>Arcanobacterium</taxon>
    </lineage>
</organism>
<proteinExistence type="predicted"/>
<feature type="transmembrane region" description="Helical" evidence="2">
    <location>
        <begin position="286"/>
        <end position="308"/>
    </location>
</feature>
<evidence type="ECO:0000313" key="3">
    <source>
        <dbReference type="EMBL" id="USR78783.1"/>
    </source>
</evidence>